<accession>A0A0A8YRJ3</accession>
<dbReference type="AlphaFoldDB" id="A0A0A8YRJ3"/>
<dbReference type="EMBL" id="GBRH01269602">
    <property type="protein sequence ID" value="JAD28293.1"/>
    <property type="molecule type" value="Transcribed_RNA"/>
</dbReference>
<feature type="region of interest" description="Disordered" evidence="1">
    <location>
        <begin position="23"/>
        <end position="63"/>
    </location>
</feature>
<evidence type="ECO:0000256" key="1">
    <source>
        <dbReference type="SAM" id="MobiDB-lite"/>
    </source>
</evidence>
<proteinExistence type="predicted"/>
<reference evidence="2" key="1">
    <citation type="submission" date="2014-09" db="EMBL/GenBank/DDBJ databases">
        <authorList>
            <person name="Magalhaes I.L.F."/>
            <person name="Oliveira U."/>
            <person name="Santos F.R."/>
            <person name="Vidigal T.H.D.A."/>
            <person name="Brescovit A.D."/>
            <person name="Santos A.J."/>
        </authorList>
    </citation>
    <scope>NUCLEOTIDE SEQUENCE</scope>
    <source>
        <tissue evidence="2">Shoot tissue taken approximately 20 cm above the soil surface</tissue>
    </source>
</reference>
<reference evidence="2" key="2">
    <citation type="journal article" date="2015" name="Data Brief">
        <title>Shoot transcriptome of the giant reed, Arundo donax.</title>
        <authorList>
            <person name="Barrero R.A."/>
            <person name="Guerrero F.D."/>
            <person name="Moolhuijzen P."/>
            <person name="Goolsby J.A."/>
            <person name="Tidwell J."/>
            <person name="Bellgard S.E."/>
            <person name="Bellgard M.I."/>
        </authorList>
    </citation>
    <scope>NUCLEOTIDE SEQUENCE</scope>
    <source>
        <tissue evidence="2">Shoot tissue taken approximately 20 cm above the soil surface</tissue>
    </source>
</reference>
<feature type="compositionally biased region" description="Polar residues" evidence="1">
    <location>
        <begin position="25"/>
        <end position="63"/>
    </location>
</feature>
<evidence type="ECO:0000313" key="2">
    <source>
        <dbReference type="EMBL" id="JAD28293.1"/>
    </source>
</evidence>
<protein>
    <submittedName>
        <fullName evidence="2">Uncharacterized protein</fullName>
    </submittedName>
</protein>
<name>A0A0A8YRJ3_ARUDO</name>
<organism evidence="2">
    <name type="scientific">Arundo donax</name>
    <name type="common">Giant reed</name>
    <name type="synonym">Donax arundinaceus</name>
    <dbReference type="NCBI Taxonomy" id="35708"/>
    <lineage>
        <taxon>Eukaryota</taxon>
        <taxon>Viridiplantae</taxon>
        <taxon>Streptophyta</taxon>
        <taxon>Embryophyta</taxon>
        <taxon>Tracheophyta</taxon>
        <taxon>Spermatophyta</taxon>
        <taxon>Magnoliopsida</taxon>
        <taxon>Liliopsida</taxon>
        <taxon>Poales</taxon>
        <taxon>Poaceae</taxon>
        <taxon>PACMAD clade</taxon>
        <taxon>Arundinoideae</taxon>
        <taxon>Arundineae</taxon>
        <taxon>Arundo</taxon>
    </lineage>
</organism>
<sequence length="63" mass="6980">MCKDMGLLKSQVEFSIIRLNKFKPKTSNGNTKTHSCSTSSGNNRCNPLSSKELNSRTSETLTK</sequence>